<sequence>MDRYLSYVEMGKRVQKLHEHYEIDSDSFYEIADHVLKKGVPSAEKIMLAFQQLLQKVNDEISQMEKVMDVKPSCQMGCAFCCYFPIIINRMEGKLIQQAIERMDEERKNQLLKHLKNYFGQYGKKLKELTSLDFENDERFKQKYIARQVPCPLLDPVTNTCLAYEVRPIPCRTYLNYTHPSVCSENFMPKETISYEFLYDDYMGALNELIQQMYEEGDTAFIDYPEDAFAYDYLPVWLEQWVGR</sequence>
<evidence type="ECO:0000313" key="1">
    <source>
        <dbReference type="EMBL" id="TCT19663.1"/>
    </source>
</evidence>
<keyword evidence="2" id="KW-1185">Reference proteome</keyword>
<reference evidence="1 2" key="1">
    <citation type="submission" date="2019-03" db="EMBL/GenBank/DDBJ databases">
        <title>Genomic Encyclopedia of Type Strains, Phase IV (KMG-IV): sequencing the most valuable type-strain genomes for metagenomic binning, comparative biology and taxonomic classification.</title>
        <authorList>
            <person name="Goeker M."/>
        </authorList>
    </citation>
    <scope>NUCLEOTIDE SEQUENCE [LARGE SCALE GENOMIC DNA]</scope>
    <source>
        <strain evidence="1 2">DSM 25894</strain>
    </source>
</reference>
<accession>A0A4R3MY27</accession>
<dbReference type="InterPro" id="IPR005358">
    <property type="entry name" value="Puta_zinc/iron-chelating_dom"/>
</dbReference>
<evidence type="ECO:0000313" key="2">
    <source>
        <dbReference type="Proteomes" id="UP000294650"/>
    </source>
</evidence>
<gene>
    <name evidence="1" type="ORF">EDD68_11757</name>
</gene>
<dbReference type="OrthoDB" id="9810361at2"/>
<protein>
    <submittedName>
        <fullName evidence="1">Putative zinc-or iron-chelating protein</fullName>
    </submittedName>
</protein>
<dbReference type="AlphaFoldDB" id="A0A4R3MY27"/>
<proteinExistence type="predicted"/>
<dbReference type="Proteomes" id="UP000294650">
    <property type="component" value="Unassembled WGS sequence"/>
</dbReference>
<dbReference type="RefSeq" id="WP_132372411.1">
    <property type="nucleotide sequence ID" value="NZ_SMAN01000017.1"/>
</dbReference>
<comment type="caution">
    <text evidence="1">The sequence shown here is derived from an EMBL/GenBank/DDBJ whole genome shotgun (WGS) entry which is preliminary data.</text>
</comment>
<dbReference type="EMBL" id="SMAN01000017">
    <property type="protein sequence ID" value="TCT19663.1"/>
    <property type="molecule type" value="Genomic_DNA"/>
</dbReference>
<name>A0A4R3MY27_9BACI</name>
<organism evidence="1 2">
    <name type="scientific">Melghiribacillus thermohalophilus</name>
    <dbReference type="NCBI Taxonomy" id="1324956"/>
    <lineage>
        <taxon>Bacteria</taxon>
        <taxon>Bacillati</taxon>
        <taxon>Bacillota</taxon>
        <taxon>Bacilli</taxon>
        <taxon>Bacillales</taxon>
        <taxon>Bacillaceae</taxon>
        <taxon>Melghiribacillus</taxon>
    </lineage>
</organism>
<dbReference type="Pfam" id="PF03692">
    <property type="entry name" value="CxxCxxCC"/>
    <property type="match status" value="1"/>
</dbReference>